<evidence type="ECO:0000256" key="1">
    <source>
        <dbReference type="SAM" id="Phobius"/>
    </source>
</evidence>
<sequence>MKTIISIVITTILLATNIYSLIRCPDFKKVKRSSRFQPMSVMCDTIAQEKYAESYVYYIKANFTTETCTYSPLTKAFISPKVIIAADSKIIYRRGPESHTIRPPCLPERAEYLTGDVYLLIERIPHPTDDMFELEESFKDAACTNFLNEAANINSGNSTYEEKLKFIRRVTAYDGLIGDIKDGRIHWVKCDIIDLPVANKTILQSDCFYGAMIETYNGNFWYSRNGLDIDDKEEVEQCIYSHSLIIKRSISFNNGSEETKSTYLDDCYNGSLSTRLFKFCFFGRKLAIIHEALLELTSAQLATIVIILSVIIIFMMCCFCCAVESLHSNANKRHGQRIRRHGSHVSYV</sequence>
<dbReference type="WBParaSite" id="SPAL_0000020000.1">
    <property type="protein sequence ID" value="SPAL_0000020000.1"/>
    <property type="gene ID" value="SPAL_0000020000"/>
</dbReference>
<name>A0A0N5B298_STREA</name>
<reference evidence="3" key="1">
    <citation type="submission" date="2017-02" db="UniProtKB">
        <authorList>
            <consortium name="WormBaseParasite"/>
        </authorList>
    </citation>
    <scope>IDENTIFICATION</scope>
</reference>
<evidence type="ECO:0000313" key="3">
    <source>
        <dbReference type="WBParaSite" id="SPAL_0000020000.1"/>
    </source>
</evidence>
<organism evidence="2 3">
    <name type="scientific">Strongyloides papillosus</name>
    <name type="common">Intestinal threadworm</name>
    <dbReference type="NCBI Taxonomy" id="174720"/>
    <lineage>
        <taxon>Eukaryota</taxon>
        <taxon>Metazoa</taxon>
        <taxon>Ecdysozoa</taxon>
        <taxon>Nematoda</taxon>
        <taxon>Chromadorea</taxon>
        <taxon>Rhabditida</taxon>
        <taxon>Tylenchina</taxon>
        <taxon>Panagrolaimomorpha</taxon>
        <taxon>Strongyloidoidea</taxon>
        <taxon>Strongyloididae</taxon>
        <taxon>Strongyloides</taxon>
    </lineage>
</organism>
<keyword evidence="1" id="KW-0812">Transmembrane</keyword>
<keyword evidence="1" id="KW-0472">Membrane</keyword>
<protein>
    <submittedName>
        <fullName evidence="3">Glycoprotein</fullName>
    </submittedName>
</protein>
<proteinExistence type="predicted"/>
<accession>A0A0N5B298</accession>
<feature type="transmembrane region" description="Helical" evidence="1">
    <location>
        <begin position="301"/>
        <end position="323"/>
    </location>
</feature>
<dbReference type="AlphaFoldDB" id="A0A0N5B298"/>
<keyword evidence="1" id="KW-1133">Transmembrane helix</keyword>
<dbReference type="Proteomes" id="UP000046392">
    <property type="component" value="Unplaced"/>
</dbReference>
<keyword evidence="2" id="KW-1185">Reference proteome</keyword>
<evidence type="ECO:0000313" key="2">
    <source>
        <dbReference type="Proteomes" id="UP000046392"/>
    </source>
</evidence>